<keyword evidence="4" id="KW-1185">Reference proteome</keyword>
<dbReference type="EMBL" id="FNSV01000005">
    <property type="protein sequence ID" value="SEB68243.1"/>
    <property type="molecule type" value="Genomic_DNA"/>
</dbReference>
<evidence type="ECO:0000259" key="2">
    <source>
        <dbReference type="PROSITE" id="PS50937"/>
    </source>
</evidence>
<dbReference type="InterPro" id="IPR000551">
    <property type="entry name" value="MerR-type_HTH_dom"/>
</dbReference>
<evidence type="ECO:0000313" key="3">
    <source>
        <dbReference type="EMBL" id="SEB68243.1"/>
    </source>
</evidence>
<dbReference type="AlphaFoldDB" id="A0A1H4LC43"/>
<dbReference type="PROSITE" id="PS50937">
    <property type="entry name" value="HTH_MERR_2"/>
    <property type="match status" value="1"/>
</dbReference>
<accession>A0A1H4LC43</accession>
<protein>
    <submittedName>
        <fullName evidence="3">MerR family regulatory protein</fullName>
    </submittedName>
</protein>
<name>A0A1H4LC43_9NOCA</name>
<feature type="compositionally biased region" description="Basic and acidic residues" evidence="1">
    <location>
        <begin position="78"/>
        <end position="90"/>
    </location>
</feature>
<evidence type="ECO:0000313" key="4">
    <source>
        <dbReference type="Proteomes" id="UP000183561"/>
    </source>
</evidence>
<gene>
    <name evidence="3" type="ORF">SAMN04490239_1203</name>
</gene>
<proteinExistence type="predicted"/>
<evidence type="ECO:0000256" key="1">
    <source>
        <dbReference type="SAM" id="MobiDB-lite"/>
    </source>
</evidence>
<dbReference type="SUPFAM" id="SSF46955">
    <property type="entry name" value="Putative DNA-binding domain"/>
    <property type="match status" value="1"/>
</dbReference>
<dbReference type="InterPro" id="IPR009061">
    <property type="entry name" value="DNA-bd_dom_put_sf"/>
</dbReference>
<dbReference type="Gene3D" id="1.10.1660.10">
    <property type="match status" value="1"/>
</dbReference>
<dbReference type="GO" id="GO:0006355">
    <property type="term" value="P:regulation of DNA-templated transcription"/>
    <property type="evidence" value="ECO:0007669"/>
    <property type="project" value="InterPro"/>
</dbReference>
<sequence length="145" mass="15536">MSTDDESRAKQGVYGITVAAELSGFGTQALRFYEQHGLINPARTTGGTRRYSSLRWRGLVGGVCGSNGASTEQGAKSEYPEHHDRQRAQHDREIAAVTTEKARRLGGPRMSAACSCGGRYCGTCTCGLISNPASVGRWPVLICVQ</sequence>
<feature type="region of interest" description="Disordered" evidence="1">
    <location>
        <begin position="67"/>
        <end position="90"/>
    </location>
</feature>
<dbReference type="SMART" id="SM00422">
    <property type="entry name" value="HTH_MERR"/>
    <property type="match status" value="1"/>
</dbReference>
<reference evidence="4" key="1">
    <citation type="submission" date="2016-10" db="EMBL/GenBank/DDBJ databases">
        <authorList>
            <person name="Varghese N."/>
            <person name="Submissions S."/>
        </authorList>
    </citation>
    <scope>NUCLEOTIDE SEQUENCE [LARGE SCALE GENOMIC DNA]</scope>
    <source>
        <strain evidence="4">DSM 44498</strain>
    </source>
</reference>
<dbReference type="RefSeq" id="WP_244163524.1">
    <property type="nucleotide sequence ID" value="NZ_FNSV01000005.1"/>
</dbReference>
<dbReference type="Pfam" id="PF00376">
    <property type="entry name" value="MerR"/>
    <property type="match status" value="1"/>
</dbReference>
<feature type="domain" description="HTH merR-type" evidence="2">
    <location>
        <begin position="13"/>
        <end position="52"/>
    </location>
</feature>
<dbReference type="Proteomes" id="UP000183561">
    <property type="component" value="Unassembled WGS sequence"/>
</dbReference>
<dbReference type="GO" id="GO:0003677">
    <property type="term" value="F:DNA binding"/>
    <property type="evidence" value="ECO:0007669"/>
    <property type="project" value="InterPro"/>
</dbReference>
<organism evidence="3 4">
    <name type="scientific">Rhodococcus koreensis</name>
    <dbReference type="NCBI Taxonomy" id="99653"/>
    <lineage>
        <taxon>Bacteria</taxon>
        <taxon>Bacillati</taxon>
        <taxon>Actinomycetota</taxon>
        <taxon>Actinomycetes</taxon>
        <taxon>Mycobacteriales</taxon>
        <taxon>Nocardiaceae</taxon>
        <taxon>Rhodococcus</taxon>
    </lineage>
</organism>